<name>A0ACC2J323_9PEZI</name>
<accession>A0ACC2J323</accession>
<organism evidence="1 2">
    <name type="scientific">Nemania bipapillata</name>
    <dbReference type="NCBI Taxonomy" id="110536"/>
    <lineage>
        <taxon>Eukaryota</taxon>
        <taxon>Fungi</taxon>
        <taxon>Dikarya</taxon>
        <taxon>Ascomycota</taxon>
        <taxon>Pezizomycotina</taxon>
        <taxon>Sordariomycetes</taxon>
        <taxon>Xylariomycetidae</taxon>
        <taxon>Xylariales</taxon>
        <taxon>Xylariaceae</taxon>
        <taxon>Nemania</taxon>
    </lineage>
</organism>
<dbReference type="EMBL" id="JAPESX010000343">
    <property type="protein sequence ID" value="KAJ8121801.1"/>
    <property type="molecule type" value="Genomic_DNA"/>
</dbReference>
<gene>
    <name evidence="1" type="ORF">ONZ43_g1835</name>
</gene>
<comment type="caution">
    <text evidence="1">The sequence shown here is derived from an EMBL/GenBank/DDBJ whole genome shotgun (WGS) entry which is preliminary data.</text>
</comment>
<evidence type="ECO:0000313" key="1">
    <source>
        <dbReference type="EMBL" id="KAJ8121801.1"/>
    </source>
</evidence>
<proteinExistence type="predicted"/>
<keyword evidence="2" id="KW-1185">Reference proteome</keyword>
<evidence type="ECO:0000313" key="2">
    <source>
        <dbReference type="Proteomes" id="UP001153334"/>
    </source>
</evidence>
<sequence length="361" mass="40325">MLSQQSRIAQLANIVASCTQQIDDYLAQNALPYPSFDPNAPTDLGLTPDIEKLRVAVLEATQELNDLLQGPRDLLFDHHHNQLVYLKFISDFGIAKQVPVDGEISYGDLATKVGVDEAALCRILRLGIAHRVFREPRPGIISHSAISKQISDDPNMADWVSANVNDMWPSAWKLVDALKRWPQAEEPNETGFSLANNTTESFYAELSKDPERAHRFGGAMSFFTTGEGYSLRHLTDGYRWDAIGNGTVVDVGGSKGDAAFAIAHKYPDIQLIVQELPEVVAISKDEPGLNVKFMEHDFFTEQPVKNADVYLYRWILHNWPDKYCVQILNSLIPALKPGARVLIMDFENESDGCHNDGNREC</sequence>
<protein>
    <submittedName>
        <fullName evidence="1">Uncharacterized protein</fullName>
    </submittedName>
</protein>
<dbReference type="Proteomes" id="UP001153334">
    <property type="component" value="Unassembled WGS sequence"/>
</dbReference>
<reference evidence="1" key="1">
    <citation type="submission" date="2022-11" db="EMBL/GenBank/DDBJ databases">
        <title>Genome Sequence of Nemania bipapillata.</title>
        <authorList>
            <person name="Buettner E."/>
        </authorList>
    </citation>
    <scope>NUCLEOTIDE SEQUENCE</scope>
    <source>
        <strain evidence="1">CP14</strain>
    </source>
</reference>